<feature type="transmembrane region" description="Helical" evidence="5">
    <location>
        <begin position="288"/>
        <end position="305"/>
    </location>
</feature>
<evidence type="ECO:0000313" key="7">
    <source>
        <dbReference type="EMBL" id="NOV95613.1"/>
    </source>
</evidence>
<sequence>MSPARRRLLIAALVALAPLVLLGALAPELAMPYYLGMLPATIAAVASWRRAWVVALLTGSLALVAPLAGAQAWSATLLMSAVACGLGLAAHRGWSSGGAPAAATLAALTIAPPALTAADPRTLAGSWPVAAVVLLGGLCAAATATLFTRDVRRRPHEPLVGTESTFYTTALVVFTAVGTWWAAVYFPDTHSWWLLLTFYMVMVPRTGDITARALERAGGTVLGGLVIVLLVALDVPHAVLTAVLVAGAVGCAVTYLAAPYWVYAAFLTLTVIGLSAGDAPVAGALERVALTLLGAGAAAGILLLARAVASRGARSHDCADA</sequence>
<evidence type="ECO:0000256" key="4">
    <source>
        <dbReference type="ARBA" id="ARBA00023136"/>
    </source>
</evidence>
<keyword evidence="4 5" id="KW-0472">Membrane</keyword>
<dbReference type="Pfam" id="PF13515">
    <property type="entry name" value="FUSC_2"/>
    <property type="match status" value="1"/>
</dbReference>
<evidence type="ECO:0000256" key="1">
    <source>
        <dbReference type="ARBA" id="ARBA00004141"/>
    </source>
</evidence>
<dbReference type="InterPro" id="IPR006311">
    <property type="entry name" value="TAT_signal"/>
</dbReference>
<accession>A0ABX2A0Z9</accession>
<protein>
    <recommendedName>
        <fullName evidence="6">Integral membrane bound transporter domain-containing protein</fullName>
    </recommendedName>
</protein>
<organism evidence="7 8">
    <name type="scientific">Isoptericola halotolerans</name>
    <dbReference type="NCBI Taxonomy" id="300560"/>
    <lineage>
        <taxon>Bacteria</taxon>
        <taxon>Bacillati</taxon>
        <taxon>Actinomycetota</taxon>
        <taxon>Actinomycetes</taxon>
        <taxon>Micrococcales</taxon>
        <taxon>Promicromonosporaceae</taxon>
        <taxon>Isoptericola</taxon>
    </lineage>
</organism>
<proteinExistence type="predicted"/>
<feature type="transmembrane region" description="Helical" evidence="5">
    <location>
        <begin position="127"/>
        <end position="146"/>
    </location>
</feature>
<dbReference type="Proteomes" id="UP000757540">
    <property type="component" value="Unassembled WGS sequence"/>
</dbReference>
<feature type="domain" description="Integral membrane bound transporter" evidence="6">
    <location>
        <begin position="180"/>
        <end position="298"/>
    </location>
</feature>
<dbReference type="RefSeq" id="WP_171781893.1">
    <property type="nucleotide sequence ID" value="NZ_BAAAML010000002.1"/>
</dbReference>
<keyword evidence="8" id="KW-1185">Reference proteome</keyword>
<feature type="transmembrane region" description="Helical" evidence="5">
    <location>
        <begin position="190"/>
        <end position="207"/>
    </location>
</feature>
<keyword evidence="2 5" id="KW-0812">Transmembrane</keyword>
<feature type="transmembrane region" description="Helical" evidence="5">
    <location>
        <begin position="263"/>
        <end position="282"/>
    </location>
</feature>
<feature type="transmembrane region" description="Helical" evidence="5">
    <location>
        <begin position="214"/>
        <end position="233"/>
    </location>
</feature>
<comment type="subcellular location">
    <subcellularLocation>
        <location evidence="1">Membrane</location>
        <topology evidence="1">Multi-pass membrane protein</topology>
    </subcellularLocation>
</comment>
<name>A0ABX2A0Z9_9MICO</name>
<comment type="caution">
    <text evidence="7">The sequence shown here is derived from an EMBL/GenBank/DDBJ whole genome shotgun (WGS) entry which is preliminary data.</text>
</comment>
<feature type="transmembrane region" description="Helical" evidence="5">
    <location>
        <begin position="166"/>
        <end position="184"/>
    </location>
</feature>
<reference evidence="7 8" key="1">
    <citation type="submission" date="2020-05" db="EMBL/GenBank/DDBJ databases">
        <title>Genomic Encyclopedia of Type Strains, Phase III (KMG-III): the genomes of soil and plant-associated and newly described type strains.</title>
        <authorList>
            <person name="Whitman W."/>
        </authorList>
    </citation>
    <scope>NUCLEOTIDE SEQUENCE [LARGE SCALE GENOMIC DNA]</scope>
    <source>
        <strain evidence="7 8">KCTC 19046</strain>
    </source>
</reference>
<evidence type="ECO:0000259" key="6">
    <source>
        <dbReference type="Pfam" id="PF13515"/>
    </source>
</evidence>
<dbReference type="InterPro" id="IPR049453">
    <property type="entry name" value="Memb_transporter_dom"/>
</dbReference>
<evidence type="ECO:0000256" key="3">
    <source>
        <dbReference type="ARBA" id="ARBA00022989"/>
    </source>
</evidence>
<dbReference type="PROSITE" id="PS51318">
    <property type="entry name" value="TAT"/>
    <property type="match status" value="1"/>
</dbReference>
<dbReference type="EMBL" id="JABEZU010000001">
    <property type="protein sequence ID" value="NOV95613.1"/>
    <property type="molecule type" value="Genomic_DNA"/>
</dbReference>
<evidence type="ECO:0000313" key="8">
    <source>
        <dbReference type="Proteomes" id="UP000757540"/>
    </source>
</evidence>
<evidence type="ECO:0000256" key="2">
    <source>
        <dbReference type="ARBA" id="ARBA00022692"/>
    </source>
</evidence>
<keyword evidence="3 5" id="KW-1133">Transmembrane helix</keyword>
<gene>
    <name evidence="7" type="ORF">HDG69_000166</name>
</gene>
<evidence type="ECO:0000256" key="5">
    <source>
        <dbReference type="SAM" id="Phobius"/>
    </source>
</evidence>
<feature type="transmembrane region" description="Helical" evidence="5">
    <location>
        <begin position="97"/>
        <end position="115"/>
    </location>
</feature>